<keyword evidence="3" id="KW-1015">Disulfide bond</keyword>
<proteinExistence type="predicted"/>
<evidence type="ECO:0000313" key="7">
    <source>
        <dbReference type="EMBL" id="MDT0575421.1"/>
    </source>
</evidence>
<feature type="domain" description="Thioredoxin" evidence="6">
    <location>
        <begin position="76"/>
        <end position="268"/>
    </location>
</feature>
<dbReference type="RefSeq" id="WP_311339982.1">
    <property type="nucleotide sequence ID" value="NZ_JAVRHS010000002.1"/>
</dbReference>
<dbReference type="EMBL" id="JAVRHS010000002">
    <property type="protein sequence ID" value="MDT0575421.1"/>
    <property type="molecule type" value="Genomic_DNA"/>
</dbReference>
<reference evidence="7 8" key="1">
    <citation type="submission" date="2023-09" db="EMBL/GenBank/DDBJ databases">
        <authorList>
            <person name="Rey-Velasco X."/>
        </authorList>
    </citation>
    <scope>NUCLEOTIDE SEQUENCE [LARGE SCALE GENOMIC DNA]</scope>
    <source>
        <strain evidence="7 8">F390</strain>
    </source>
</reference>
<feature type="transmembrane region" description="Helical" evidence="5">
    <location>
        <begin position="12"/>
        <end position="37"/>
    </location>
</feature>
<organism evidence="7 8">
    <name type="scientific">Croceicoccus esteveae</name>
    <dbReference type="NCBI Taxonomy" id="3075597"/>
    <lineage>
        <taxon>Bacteria</taxon>
        <taxon>Pseudomonadati</taxon>
        <taxon>Pseudomonadota</taxon>
        <taxon>Alphaproteobacteria</taxon>
        <taxon>Sphingomonadales</taxon>
        <taxon>Erythrobacteraceae</taxon>
        <taxon>Croceicoccus</taxon>
    </lineage>
</organism>
<gene>
    <name evidence="7" type="ORF">RM533_04410</name>
</gene>
<evidence type="ECO:0000313" key="8">
    <source>
        <dbReference type="Proteomes" id="UP001259803"/>
    </source>
</evidence>
<dbReference type="InterPro" id="IPR001853">
    <property type="entry name" value="DSBA-like_thioredoxin_dom"/>
</dbReference>
<dbReference type="InterPro" id="IPR013766">
    <property type="entry name" value="Thioredoxin_domain"/>
</dbReference>
<keyword evidence="5" id="KW-0472">Membrane</keyword>
<keyword evidence="2" id="KW-0560">Oxidoreductase</keyword>
<dbReference type="InterPro" id="IPR036249">
    <property type="entry name" value="Thioredoxin-like_sf"/>
</dbReference>
<evidence type="ECO:0000259" key="6">
    <source>
        <dbReference type="PROSITE" id="PS51352"/>
    </source>
</evidence>
<dbReference type="Gene3D" id="3.40.30.10">
    <property type="entry name" value="Glutaredoxin"/>
    <property type="match status" value="1"/>
</dbReference>
<evidence type="ECO:0000256" key="4">
    <source>
        <dbReference type="ARBA" id="ARBA00023284"/>
    </source>
</evidence>
<keyword evidence="8" id="KW-1185">Reference proteome</keyword>
<keyword evidence="5" id="KW-0812">Transmembrane</keyword>
<dbReference type="Pfam" id="PF18312">
    <property type="entry name" value="ScsC_N"/>
    <property type="match status" value="1"/>
</dbReference>
<evidence type="ECO:0000256" key="3">
    <source>
        <dbReference type="ARBA" id="ARBA00023157"/>
    </source>
</evidence>
<comment type="caution">
    <text evidence="7">The sequence shown here is derived from an EMBL/GenBank/DDBJ whole genome shotgun (WGS) entry which is preliminary data.</text>
</comment>
<dbReference type="SUPFAM" id="SSF52833">
    <property type="entry name" value="Thioredoxin-like"/>
    <property type="match status" value="1"/>
</dbReference>
<keyword evidence="1" id="KW-0732">Signal</keyword>
<evidence type="ECO:0000256" key="5">
    <source>
        <dbReference type="SAM" id="Phobius"/>
    </source>
</evidence>
<protein>
    <submittedName>
        <fullName evidence="7">DsbA family protein</fullName>
    </submittedName>
</protein>
<keyword evidence="5" id="KW-1133">Transmembrane helix</keyword>
<dbReference type="PANTHER" id="PTHR13887">
    <property type="entry name" value="GLUTATHIONE S-TRANSFERASE KAPPA"/>
    <property type="match status" value="1"/>
</dbReference>
<dbReference type="PANTHER" id="PTHR13887:SF14">
    <property type="entry name" value="DISULFIDE BOND FORMATION PROTEIN D"/>
    <property type="match status" value="1"/>
</dbReference>
<keyword evidence="4" id="KW-0676">Redox-active center</keyword>
<dbReference type="Pfam" id="PF01323">
    <property type="entry name" value="DSBA"/>
    <property type="match status" value="1"/>
</dbReference>
<dbReference type="PROSITE" id="PS51352">
    <property type="entry name" value="THIOREDOXIN_2"/>
    <property type="match status" value="1"/>
</dbReference>
<evidence type="ECO:0000256" key="2">
    <source>
        <dbReference type="ARBA" id="ARBA00023002"/>
    </source>
</evidence>
<sequence>MNPVKSRNHRFLSRPGVLALGFVIAAAMGAMVAWLVLDRQAVDDGLVADNDAAIAAGNFSETEQAAIAALVRRTLLQNPEILPQVAEQLRIRDTGEQLAAIGPELQTPFTGAVLGNPKGGTTLVSFTDYACGFCRKSAADVVALIAADPDLKVVIRELPILSQDSVEAARMALAAAAQGRYAAFHNALFALGQPTAANVTAAARTAGLDLERARAMADDPAIAAEIERNRRAAAQLQIQGTPAWIANGKLLQGAVGKAALAQALDQRG</sequence>
<accession>A0ABU2ZGT7</accession>
<dbReference type="Proteomes" id="UP001259803">
    <property type="component" value="Unassembled WGS sequence"/>
</dbReference>
<dbReference type="InterPro" id="IPR041205">
    <property type="entry name" value="ScsC_N"/>
</dbReference>
<evidence type="ECO:0000256" key="1">
    <source>
        <dbReference type="ARBA" id="ARBA00022729"/>
    </source>
</evidence>
<name>A0ABU2ZGT7_9SPHN</name>